<evidence type="ECO:0000259" key="3">
    <source>
        <dbReference type="Pfam" id="PF01370"/>
    </source>
</evidence>
<evidence type="ECO:0000313" key="4">
    <source>
        <dbReference type="EMBL" id="MBL6818160.1"/>
    </source>
</evidence>
<evidence type="ECO:0000313" key="5">
    <source>
        <dbReference type="Proteomes" id="UP000711391"/>
    </source>
</evidence>
<dbReference type="Gene3D" id="3.40.50.720">
    <property type="entry name" value="NAD(P)-binding Rossmann-like Domain"/>
    <property type="match status" value="1"/>
</dbReference>
<keyword evidence="2" id="KW-0472">Membrane</keyword>
<dbReference type="InterPro" id="IPR001509">
    <property type="entry name" value="Epimerase_deHydtase"/>
</dbReference>
<name>A0A937I4Y4_9GAMM</name>
<dbReference type="GO" id="GO:0016020">
    <property type="term" value="C:membrane"/>
    <property type="evidence" value="ECO:0007669"/>
    <property type="project" value="UniProtKB-SubCell"/>
</dbReference>
<dbReference type="PANTHER" id="PTHR14097">
    <property type="entry name" value="OXIDOREDUCTASE HTATIP2"/>
    <property type="match status" value="1"/>
</dbReference>
<dbReference type="PANTHER" id="PTHR14097:SF7">
    <property type="entry name" value="OXIDOREDUCTASE HTATIP2"/>
    <property type="match status" value="1"/>
</dbReference>
<reference evidence="4" key="1">
    <citation type="submission" date="2020-10" db="EMBL/GenBank/DDBJ databases">
        <title>Microbiome of the Black Sea water column analyzed by genome centric metagenomics.</title>
        <authorList>
            <person name="Cabello-Yeves P.J."/>
            <person name="Callieri C."/>
            <person name="Picazo A."/>
            <person name="Mehrshad M."/>
            <person name="Haro-Moreno J.M."/>
            <person name="Roda-Garcia J."/>
            <person name="Dzembekova N."/>
            <person name="Slabakova V."/>
            <person name="Slabakova N."/>
            <person name="Moncheva S."/>
            <person name="Rodriguez-Valera F."/>
        </authorList>
    </citation>
    <scope>NUCLEOTIDE SEQUENCE</scope>
    <source>
        <strain evidence="4">BS307-5m-G50</strain>
    </source>
</reference>
<sequence length="224" mass="24993">MINTRVLIVGASGLVGSEILKCVQKLNQEIILLSRNPLSFLEESTKELIISFDNLNQVDFPSVDHVYIAIGKKLEPTELLYIPESKRDEFVQTDCNYVVTISKKAREKGAKSIAVVSAVGANISSNNLYLKTKGNMENQVKEIGYKKVVFAQPSHLLGDRSKEKFRIDVPLIELGGKIFDPFMQGPLSDLRFISAKKVAHAMVKKMNEDSEGLSALKYKDFIVD</sequence>
<comment type="caution">
    <text evidence="4">The sequence shown here is derived from an EMBL/GenBank/DDBJ whole genome shotgun (WGS) entry which is preliminary data.</text>
</comment>
<proteinExistence type="predicted"/>
<evidence type="ECO:0000256" key="1">
    <source>
        <dbReference type="ARBA" id="ARBA00004370"/>
    </source>
</evidence>
<evidence type="ECO:0000256" key="2">
    <source>
        <dbReference type="ARBA" id="ARBA00023136"/>
    </source>
</evidence>
<dbReference type="AlphaFoldDB" id="A0A937I4Y4"/>
<gene>
    <name evidence="4" type="ORF">ISQ64_01995</name>
</gene>
<dbReference type="Pfam" id="PF01370">
    <property type="entry name" value="Epimerase"/>
    <property type="match status" value="1"/>
</dbReference>
<dbReference type="SUPFAM" id="SSF51735">
    <property type="entry name" value="NAD(P)-binding Rossmann-fold domains"/>
    <property type="match status" value="1"/>
</dbReference>
<organism evidence="4 5">
    <name type="scientific">SAR86 cluster bacterium</name>
    <dbReference type="NCBI Taxonomy" id="2030880"/>
    <lineage>
        <taxon>Bacteria</taxon>
        <taxon>Pseudomonadati</taxon>
        <taxon>Pseudomonadota</taxon>
        <taxon>Gammaproteobacteria</taxon>
        <taxon>SAR86 cluster</taxon>
    </lineage>
</organism>
<dbReference type="EMBL" id="JADHQD010000008">
    <property type="protein sequence ID" value="MBL6818160.1"/>
    <property type="molecule type" value="Genomic_DNA"/>
</dbReference>
<protein>
    <recommendedName>
        <fullName evidence="3">NAD-dependent epimerase/dehydratase domain-containing protein</fullName>
    </recommendedName>
</protein>
<feature type="domain" description="NAD-dependent epimerase/dehydratase" evidence="3">
    <location>
        <begin position="6"/>
        <end position="117"/>
    </location>
</feature>
<comment type="subcellular location">
    <subcellularLocation>
        <location evidence="1">Membrane</location>
    </subcellularLocation>
</comment>
<dbReference type="Proteomes" id="UP000711391">
    <property type="component" value="Unassembled WGS sequence"/>
</dbReference>
<dbReference type="InterPro" id="IPR036291">
    <property type="entry name" value="NAD(P)-bd_dom_sf"/>
</dbReference>
<accession>A0A937I4Y4</accession>